<reference evidence="1" key="1">
    <citation type="submission" date="2021-02" db="EMBL/GenBank/DDBJ databases">
        <authorList>
            <consortium name="DOE Joint Genome Institute"/>
            <person name="Ahrendt S."/>
            <person name="Looney B.P."/>
            <person name="Miyauchi S."/>
            <person name="Morin E."/>
            <person name="Drula E."/>
            <person name="Courty P.E."/>
            <person name="Chicoki N."/>
            <person name="Fauchery L."/>
            <person name="Kohler A."/>
            <person name="Kuo A."/>
            <person name="Labutti K."/>
            <person name="Pangilinan J."/>
            <person name="Lipzen A."/>
            <person name="Riley R."/>
            <person name="Andreopoulos W."/>
            <person name="He G."/>
            <person name="Johnson J."/>
            <person name="Barry K.W."/>
            <person name="Grigoriev I.V."/>
            <person name="Nagy L."/>
            <person name="Hibbett D."/>
            <person name="Henrissat B."/>
            <person name="Matheny P.B."/>
            <person name="Labbe J."/>
            <person name="Martin F."/>
        </authorList>
    </citation>
    <scope>NUCLEOTIDE SEQUENCE</scope>
    <source>
        <strain evidence="1">FP105234-sp</strain>
    </source>
</reference>
<reference evidence="1" key="2">
    <citation type="journal article" date="2022" name="New Phytol.">
        <title>Evolutionary transition to the ectomycorrhizal habit in the genomes of a hyperdiverse lineage of mushroom-forming fungi.</title>
        <authorList>
            <person name="Looney B."/>
            <person name="Miyauchi S."/>
            <person name="Morin E."/>
            <person name="Drula E."/>
            <person name="Courty P.E."/>
            <person name="Kohler A."/>
            <person name="Kuo A."/>
            <person name="LaButti K."/>
            <person name="Pangilinan J."/>
            <person name="Lipzen A."/>
            <person name="Riley R."/>
            <person name="Andreopoulos W."/>
            <person name="He G."/>
            <person name="Johnson J."/>
            <person name="Nolan M."/>
            <person name="Tritt A."/>
            <person name="Barry K.W."/>
            <person name="Grigoriev I.V."/>
            <person name="Nagy L.G."/>
            <person name="Hibbett D."/>
            <person name="Henrissat B."/>
            <person name="Matheny P.B."/>
            <person name="Labbe J."/>
            <person name="Martin F.M."/>
        </authorList>
    </citation>
    <scope>NUCLEOTIDE SEQUENCE</scope>
    <source>
        <strain evidence="1">FP105234-sp</strain>
    </source>
</reference>
<sequence length="181" mass="19523">MQDSGASPEDYGWQYAGSATDAFPVDYGVDVLPKVHYNHDQVPSALAHFDSTSVEGGATRTSSAMSRRWVQEDLGDADLADPSRIGMISRQSEYLPSLLPTPIQPDQACASQLCAEVQIPEGGYNYMDDVSVWCRRTSLATTVVEQPQNDGVSSCGAADFTERPGPCPSDVSEGAQERSER</sequence>
<name>A0ACB8RDD9_9AGAM</name>
<keyword evidence="2" id="KW-1185">Reference proteome</keyword>
<organism evidence="1 2">
    <name type="scientific">Auriscalpium vulgare</name>
    <dbReference type="NCBI Taxonomy" id="40419"/>
    <lineage>
        <taxon>Eukaryota</taxon>
        <taxon>Fungi</taxon>
        <taxon>Dikarya</taxon>
        <taxon>Basidiomycota</taxon>
        <taxon>Agaricomycotina</taxon>
        <taxon>Agaricomycetes</taxon>
        <taxon>Russulales</taxon>
        <taxon>Auriscalpiaceae</taxon>
        <taxon>Auriscalpium</taxon>
    </lineage>
</organism>
<evidence type="ECO:0000313" key="1">
    <source>
        <dbReference type="EMBL" id="KAI0042078.1"/>
    </source>
</evidence>
<comment type="caution">
    <text evidence="1">The sequence shown here is derived from an EMBL/GenBank/DDBJ whole genome shotgun (WGS) entry which is preliminary data.</text>
</comment>
<accession>A0ACB8RDD9</accession>
<evidence type="ECO:0000313" key="2">
    <source>
        <dbReference type="Proteomes" id="UP000814033"/>
    </source>
</evidence>
<proteinExistence type="predicted"/>
<protein>
    <submittedName>
        <fullName evidence="1">Uncharacterized protein</fullName>
    </submittedName>
</protein>
<dbReference type="EMBL" id="MU276085">
    <property type="protein sequence ID" value="KAI0042078.1"/>
    <property type="molecule type" value="Genomic_DNA"/>
</dbReference>
<dbReference type="Proteomes" id="UP000814033">
    <property type="component" value="Unassembled WGS sequence"/>
</dbReference>
<gene>
    <name evidence="1" type="ORF">FA95DRAFT_1575963</name>
</gene>